<dbReference type="PIRSF" id="PIRSF006470">
    <property type="entry name" value="DctB"/>
    <property type="match status" value="1"/>
</dbReference>
<keyword evidence="2" id="KW-0813">Transport</keyword>
<evidence type="ECO:0000256" key="2">
    <source>
        <dbReference type="ARBA" id="ARBA00022448"/>
    </source>
</evidence>
<protein>
    <submittedName>
        <fullName evidence="6">TRAP transporter substrate-binding protein</fullName>
    </submittedName>
</protein>
<reference evidence="6" key="1">
    <citation type="submission" date="2022-05" db="EMBL/GenBank/DDBJ databases">
        <title>Comparative Genomics of Spacecraft Associated Microbes.</title>
        <authorList>
            <person name="Tran M.T."/>
            <person name="Wright A."/>
            <person name="Seuylemezian A."/>
            <person name="Eisen J."/>
            <person name="Coil D."/>
        </authorList>
    </citation>
    <scope>NUCLEOTIDE SEQUENCE</scope>
    <source>
        <strain evidence="6">214.1.1</strain>
    </source>
</reference>
<dbReference type="InterPro" id="IPR038404">
    <property type="entry name" value="TRAP_DctP_sf"/>
</dbReference>
<proteinExistence type="inferred from homology"/>
<feature type="region of interest" description="Disordered" evidence="4">
    <location>
        <begin position="22"/>
        <end position="44"/>
    </location>
</feature>
<dbReference type="Pfam" id="PF03480">
    <property type="entry name" value="DctP"/>
    <property type="match status" value="1"/>
</dbReference>
<keyword evidence="7" id="KW-1185">Reference proteome</keyword>
<dbReference type="NCBIfam" id="TIGR00787">
    <property type="entry name" value="dctP"/>
    <property type="match status" value="1"/>
</dbReference>
<dbReference type="InterPro" id="IPR004682">
    <property type="entry name" value="TRAP_DctP"/>
</dbReference>
<feature type="compositionally biased region" description="Low complexity" evidence="4">
    <location>
        <begin position="35"/>
        <end position="44"/>
    </location>
</feature>
<dbReference type="RefSeq" id="WP_251224605.1">
    <property type="nucleotide sequence ID" value="NZ_JAMBOL010000024.1"/>
</dbReference>
<keyword evidence="3 5" id="KW-0732">Signal</keyword>
<gene>
    <name evidence="6" type="ORF">M3202_17800</name>
</gene>
<dbReference type="EMBL" id="JAMBOL010000024">
    <property type="protein sequence ID" value="MCM3715912.1"/>
    <property type="molecule type" value="Genomic_DNA"/>
</dbReference>
<dbReference type="PANTHER" id="PTHR33376:SF7">
    <property type="entry name" value="C4-DICARBOXYLATE-BINDING PROTEIN DCTB"/>
    <property type="match status" value="1"/>
</dbReference>
<feature type="chain" id="PRO_5040990834" evidence="5">
    <location>
        <begin position="19"/>
        <end position="353"/>
    </location>
</feature>
<accession>A0A9X2IQX6</accession>
<dbReference type="PROSITE" id="PS51257">
    <property type="entry name" value="PROKAR_LIPOPROTEIN"/>
    <property type="match status" value="1"/>
</dbReference>
<dbReference type="Gene3D" id="3.40.190.170">
    <property type="entry name" value="Bacterial extracellular solute-binding protein, family 7"/>
    <property type="match status" value="1"/>
</dbReference>
<feature type="signal peptide" evidence="5">
    <location>
        <begin position="1"/>
        <end position="18"/>
    </location>
</feature>
<dbReference type="InterPro" id="IPR018389">
    <property type="entry name" value="DctP_fam"/>
</dbReference>
<evidence type="ECO:0000313" key="6">
    <source>
        <dbReference type="EMBL" id="MCM3715912.1"/>
    </source>
</evidence>
<evidence type="ECO:0000256" key="4">
    <source>
        <dbReference type="SAM" id="MobiDB-lite"/>
    </source>
</evidence>
<dbReference type="Proteomes" id="UP001139179">
    <property type="component" value="Unassembled WGS sequence"/>
</dbReference>
<evidence type="ECO:0000313" key="7">
    <source>
        <dbReference type="Proteomes" id="UP001139179"/>
    </source>
</evidence>
<organism evidence="6 7">
    <name type="scientific">Halalkalibacter oceani</name>
    <dbReference type="NCBI Taxonomy" id="1653776"/>
    <lineage>
        <taxon>Bacteria</taxon>
        <taxon>Bacillati</taxon>
        <taxon>Bacillota</taxon>
        <taxon>Bacilli</taxon>
        <taxon>Bacillales</taxon>
        <taxon>Bacillaceae</taxon>
        <taxon>Halalkalibacter</taxon>
    </lineage>
</organism>
<dbReference type="NCBIfam" id="NF037995">
    <property type="entry name" value="TRAP_S1"/>
    <property type="match status" value="1"/>
</dbReference>
<comment type="similarity">
    <text evidence="1">Belongs to the bacterial solute-binding protein 7 family.</text>
</comment>
<name>A0A9X2IQX6_9BACI</name>
<dbReference type="PANTHER" id="PTHR33376">
    <property type="match status" value="1"/>
</dbReference>
<evidence type="ECO:0000256" key="1">
    <source>
        <dbReference type="ARBA" id="ARBA00009023"/>
    </source>
</evidence>
<evidence type="ECO:0000256" key="5">
    <source>
        <dbReference type="SAM" id="SignalP"/>
    </source>
</evidence>
<comment type="caution">
    <text evidence="6">The sequence shown here is derived from an EMBL/GenBank/DDBJ whole genome shotgun (WGS) entry which is preliminary data.</text>
</comment>
<dbReference type="GO" id="GO:0030288">
    <property type="term" value="C:outer membrane-bounded periplasmic space"/>
    <property type="evidence" value="ECO:0007669"/>
    <property type="project" value="InterPro"/>
</dbReference>
<dbReference type="CDD" id="cd13603">
    <property type="entry name" value="PBP2_TRAP_Siap_TeaA_like"/>
    <property type="match status" value="1"/>
</dbReference>
<dbReference type="GO" id="GO:0055085">
    <property type="term" value="P:transmembrane transport"/>
    <property type="evidence" value="ECO:0007669"/>
    <property type="project" value="InterPro"/>
</dbReference>
<evidence type="ECO:0000256" key="3">
    <source>
        <dbReference type="ARBA" id="ARBA00022729"/>
    </source>
</evidence>
<dbReference type="AlphaFoldDB" id="A0A9X2IQX6"/>
<sequence length="353" mass="38235">MKKLVVLLTMMVLFALTACGSGSTDTGAESGGAAGETSSEGASSEETFTIKIGHVLDENYHYQDGANHFKELVEERSDGRIIVDVHANSTLGNERDMLEGMQMGTVEMGIISSGPMAGFVPEFALLDLGYLFDSSEIAQEVLTGPIGEQLNEKMLDVGIRRLATIDAGFRNIYASKPIQTVEDLQGLKIRTLETPAHLELFQELGAAPTPMAYSELYTGLQQGVVDAAENVPEAFYSSQHFEVSKVYSETQHVYLTMMYLISEDFYNQLPADLQEIVAEAAAEAAEYHNGVIAEVKADIYQSLEESGVEIVQVDDLTPFIEGAKASWVKIAESVPNGDALLADILEATGNTLE</sequence>